<accession>A0A7W9SRY5</accession>
<dbReference type="EMBL" id="JACHGW010000003">
    <property type="protein sequence ID" value="MBB6051712.1"/>
    <property type="molecule type" value="Genomic_DNA"/>
</dbReference>
<protein>
    <recommendedName>
        <fullName evidence="2">alpha-L-rhamnosidase</fullName>
        <ecNumber evidence="2">3.2.1.40</ecNumber>
    </recommendedName>
</protein>
<dbReference type="GO" id="GO:0005975">
    <property type="term" value="P:carbohydrate metabolic process"/>
    <property type="evidence" value="ECO:0007669"/>
    <property type="project" value="InterPro"/>
</dbReference>
<feature type="domain" description="Alpha-L-rhamnosidase C-terminal" evidence="5">
    <location>
        <begin position="587"/>
        <end position="659"/>
    </location>
</feature>
<dbReference type="InterPro" id="IPR008928">
    <property type="entry name" value="6-hairpin_glycosidase_sf"/>
</dbReference>
<dbReference type="GO" id="GO:0030596">
    <property type="term" value="F:alpha-L-rhamnosidase activity"/>
    <property type="evidence" value="ECO:0007669"/>
    <property type="project" value="UniProtKB-EC"/>
</dbReference>
<evidence type="ECO:0000256" key="2">
    <source>
        <dbReference type="ARBA" id="ARBA00012652"/>
    </source>
</evidence>
<dbReference type="Gene3D" id="2.60.420.10">
    <property type="entry name" value="Maltose phosphorylase, domain 3"/>
    <property type="match status" value="1"/>
</dbReference>
<dbReference type="InterPro" id="IPR013783">
    <property type="entry name" value="Ig-like_fold"/>
</dbReference>
<evidence type="ECO:0000256" key="3">
    <source>
        <dbReference type="ARBA" id="ARBA00022801"/>
    </source>
</evidence>
<evidence type="ECO:0000313" key="7">
    <source>
        <dbReference type="Proteomes" id="UP000520814"/>
    </source>
</evidence>
<evidence type="ECO:0000259" key="5">
    <source>
        <dbReference type="Pfam" id="PF17390"/>
    </source>
</evidence>
<evidence type="ECO:0000256" key="1">
    <source>
        <dbReference type="ARBA" id="ARBA00001445"/>
    </source>
</evidence>
<dbReference type="Pfam" id="PF17390">
    <property type="entry name" value="Bac_rhamnosid_C"/>
    <property type="match status" value="1"/>
</dbReference>
<sequence>MPSAPFGLTVAYLAYPERTTLSDPHPPFSWCLETGLQAAYQLQVTAEGGATPLWDTGKVPSSHSIAVRYAGPPLESGKRYVWRVRVWTAADRARASAWSKPQSFATGKLGEWPVPSPKNDSWVNRNPLTTTDLAPESIVKRPDGSYFVDFGRAWFGTLSLKSTVEGRALVHFGERLAAKNTIDRKPPGSVCYRKAEVALKPGENAIATPAAPFPAGVRRGAVLIPPGHDEVLPFRSLELEGWPGELKKENVTLHALHQVFDDTAASFSCSDPTLTEVWKLCQHTFKASSFLGVSIDGERERTPYEADAYIAQLGHCHVERDWPLYRHTLEYLLHHPTWPTEWAHHLIFMAEADYDFTGDASVANRLWDRLEKKLLREKARPDGLLVAGAIVDWPPAERDGFGGGAIATDNRQMAAPMVNSVANAFYYKALVGMGRLAAVTGRPDTYSAEAARVRAAYLATFFDSGRGVFVDGEGSTHASLHANLFPLAFGLVPDTNKPSVRALLKSKGMACSVYAAQYLLEALFAAGDAETALKLMLAPGDRSWRHMLEMGATMTAEAWDAKYKPNLTYSHAWGAAPANLIPRGFFGLHPLEPGYGKIALRPLPGGLAWAKLTVPTVRGPLKLAFDTRGGRLAFEVTLPGNVTAEVTLPGSTTPRVLGPGTHKL</sequence>
<feature type="domain" description="Alpha-L-rhamnosidase six-hairpin glycosidase" evidence="4">
    <location>
        <begin position="263"/>
        <end position="582"/>
    </location>
</feature>
<keyword evidence="7" id="KW-1185">Reference proteome</keyword>
<proteinExistence type="predicted"/>
<organism evidence="6 7">
    <name type="scientific">Armatimonas rosea</name>
    <dbReference type="NCBI Taxonomy" id="685828"/>
    <lineage>
        <taxon>Bacteria</taxon>
        <taxon>Bacillati</taxon>
        <taxon>Armatimonadota</taxon>
        <taxon>Armatimonadia</taxon>
        <taxon>Armatimonadales</taxon>
        <taxon>Armatimonadaceae</taxon>
        <taxon>Armatimonas</taxon>
    </lineage>
</organism>
<dbReference type="PANTHER" id="PTHR33307:SF6">
    <property type="entry name" value="ALPHA-RHAMNOSIDASE (EUROFUNG)-RELATED"/>
    <property type="match status" value="1"/>
</dbReference>
<comment type="catalytic activity">
    <reaction evidence="1">
        <text>Hydrolysis of terminal non-reducing alpha-L-rhamnose residues in alpha-L-rhamnosides.</text>
        <dbReference type="EC" id="3.2.1.40"/>
    </reaction>
</comment>
<dbReference type="InterPro" id="IPR016007">
    <property type="entry name" value="Alpha_rhamnosid"/>
</dbReference>
<evidence type="ECO:0000259" key="4">
    <source>
        <dbReference type="Pfam" id="PF17389"/>
    </source>
</evidence>
<dbReference type="InterPro" id="IPR035398">
    <property type="entry name" value="Bac_rhamnosid_C"/>
</dbReference>
<dbReference type="RefSeq" id="WP_184199245.1">
    <property type="nucleotide sequence ID" value="NZ_JACHGW010000003.1"/>
</dbReference>
<evidence type="ECO:0000313" key="6">
    <source>
        <dbReference type="EMBL" id="MBB6051712.1"/>
    </source>
</evidence>
<dbReference type="SUPFAM" id="SSF48208">
    <property type="entry name" value="Six-hairpin glycosidases"/>
    <property type="match status" value="1"/>
</dbReference>
<keyword evidence="3" id="KW-0378">Hydrolase</keyword>
<dbReference type="PANTHER" id="PTHR33307">
    <property type="entry name" value="ALPHA-RHAMNOSIDASE (EUROFUNG)"/>
    <property type="match status" value="1"/>
</dbReference>
<dbReference type="Gene3D" id="2.60.40.10">
    <property type="entry name" value="Immunoglobulins"/>
    <property type="match status" value="1"/>
</dbReference>
<dbReference type="Gene3D" id="1.50.10.10">
    <property type="match status" value="1"/>
</dbReference>
<dbReference type="Proteomes" id="UP000520814">
    <property type="component" value="Unassembled WGS sequence"/>
</dbReference>
<dbReference type="Pfam" id="PF25788">
    <property type="entry name" value="Ig_Rha78A_N"/>
    <property type="match status" value="1"/>
</dbReference>
<dbReference type="EC" id="3.2.1.40" evidence="2"/>
<dbReference type="InterPro" id="IPR012341">
    <property type="entry name" value="6hp_glycosidase-like_sf"/>
</dbReference>
<dbReference type="InterPro" id="IPR035396">
    <property type="entry name" value="Bac_rhamnosid6H"/>
</dbReference>
<reference evidence="6 7" key="1">
    <citation type="submission" date="2020-08" db="EMBL/GenBank/DDBJ databases">
        <title>Genomic Encyclopedia of Type Strains, Phase IV (KMG-IV): sequencing the most valuable type-strain genomes for metagenomic binning, comparative biology and taxonomic classification.</title>
        <authorList>
            <person name="Goeker M."/>
        </authorList>
    </citation>
    <scope>NUCLEOTIDE SEQUENCE [LARGE SCALE GENOMIC DNA]</scope>
    <source>
        <strain evidence="6 7">DSM 23562</strain>
    </source>
</reference>
<name>A0A7W9SRY5_ARMRO</name>
<gene>
    <name evidence="6" type="ORF">HNQ39_003522</name>
</gene>
<dbReference type="Pfam" id="PF17389">
    <property type="entry name" value="Bac_rhamnosid6H"/>
    <property type="match status" value="1"/>
</dbReference>
<dbReference type="AlphaFoldDB" id="A0A7W9SRY5"/>
<comment type="caution">
    <text evidence="6">The sequence shown here is derived from an EMBL/GenBank/DDBJ whole genome shotgun (WGS) entry which is preliminary data.</text>
</comment>